<reference evidence="2" key="1">
    <citation type="journal article" date="2019" name="Environ. Microbiol.">
        <title>Fungal ecological strategies reflected in gene transcription - a case study of two litter decomposers.</title>
        <authorList>
            <person name="Barbi F."/>
            <person name="Kohler A."/>
            <person name="Barry K."/>
            <person name="Baskaran P."/>
            <person name="Daum C."/>
            <person name="Fauchery L."/>
            <person name="Ihrmark K."/>
            <person name="Kuo A."/>
            <person name="LaButti K."/>
            <person name="Lipzen A."/>
            <person name="Morin E."/>
            <person name="Grigoriev I.V."/>
            <person name="Henrissat B."/>
            <person name="Lindahl B."/>
            <person name="Martin F."/>
        </authorList>
    </citation>
    <scope>NUCLEOTIDE SEQUENCE</scope>
    <source>
        <strain evidence="2">JB14</strain>
    </source>
</reference>
<dbReference type="AlphaFoldDB" id="A0A6A4H265"/>
<keyword evidence="3" id="KW-1185">Reference proteome</keyword>
<dbReference type="Proteomes" id="UP000799118">
    <property type="component" value="Unassembled WGS sequence"/>
</dbReference>
<feature type="region of interest" description="Disordered" evidence="1">
    <location>
        <begin position="1"/>
        <end position="68"/>
    </location>
</feature>
<dbReference type="EMBL" id="ML769624">
    <property type="protein sequence ID" value="KAE9391435.1"/>
    <property type="molecule type" value="Genomic_DNA"/>
</dbReference>
<sequence length="192" mass="20363">MEWDAFPSVPHKTCPLDDGDGQLQVLPDPAPAPAHPALHLPPPPPPPALRLPPPPPPALHLTPPPPPPRPPMYSNLMQLCILQMGTERKVERSKMQARRFNMADGSDWGMAFRVSTFLVSWDTIDVSSASRYSDILLSAACTVPASIAEAIDISWYSSASQIPVLMLGGSALGVSGLVGVQGGDSGGKKDCT</sequence>
<evidence type="ECO:0000313" key="2">
    <source>
        <dbReference type="EMBL" id="KAE9391435.1"/>
    </source>
</evidence>
<gene>
    <name evidence="2" type="ORF">BT96DRAFT_1001335</name>
</gene>
<protein>
    <submittedName>
        <fullName evidence="2">Uncharacterized protein</fullName>
    </submittedName>
</protein>
<proteinExistence type="predicted"/>
<organism evidence="2 3">
    <name type="scientific">Gymnopus androsaceus JB14</name>
    <dbReference type="NCBI Taxonomy" id="1447944"/>
    <lineage>
        <taxon>Eukaryota</taxon>
        <taxon>Fungi</taxon>
        <taxon>Dikarya</taxon>
        <taxon>Basidiomycota</taxon>
        <taxon>Agaricomycotina</taxon>
        <taxon>Agaricomycetes</taxon>
        <taxon>Agaricomycetidae</taxon>
        <taxon>Agaricales</taxon>
        <taxon>Marasmiineae</taxon>
        <taxon>Omphalotaceae</taxon>
        <taxon>Gymnopus</taxon>
    </lineage>
</organism>
<feature type="compositionally biased region" description="Pro residues" evidence="1">
    <location>
        <begin position="28"/>
        <end position="68"/>
    </location>
</feature>
<accession>A0A6A4H265</accession>
<evidence type="ECO:0000256" key="1">
    <source>
        <dbReference type="SAM" id="MobiDB-lite"/>
    </source>
</evidence>
<name>A0A6A4H265_9AGAR</name>
<evidence type="ECO:0000313" key="3">
    <source>
        <dbReference type="Proteomes" id="UP000799118"/>
    </source>
</evidence>